<reference evidence="2 3" key="1">
    <citation type="submission" date="2019-08" db="EMBL/GenBank/DDBJ databases">
        <authorList>
            <person name="Dong K."/>
        </authorList>
    </citation>
    <scope>NUCLEOTIDE SEQUENCE [LARGE SCALE GENOMIC DNA]</scope>
    <source>
        <strain evidence="2 3">M4-8</strain>
    </source>
</reference>
<evidence type="ECO:0000313" key="3">
    <source>
        <dbReference type="Proteomes" id="UP000321196"/>
    </source>
</evidence>
<name>A0A5C8HMX0_9MICO</name>
<accession>A0A5C8HMX0</accession>
<dbReference type="SUPFAM" id="SSF53597">
    <property type="entry name" value="Dihydrofolate reductase-like"/>
    <property type="match status" value="1"/>
</dbReference>
<dbReference type="InterPro" id="IPR024072">
    <property type="entry name" value="DHFR-like_dom_sf"/>
</dbReference>
<dbReference type="OrthoDB" id="7342392at2"/>
<sequence>MSDASAERGRILIDLFTTLDGVMQAPGGVDEDREGGFRYGGWQVPLDDDVIGDEIWAGMQGLDALLLGRKTYDIFASYWPHHANNPIGELLNRVPKYLVSGGAPAAEWAETTVLEPTPAGFDALRDRHRNIHVIGSGKLVRTLLEYGTFDELKLWMYPVVLGEGKRVFDRGTPPRNLRLIAPATTSPRGIVTLRYAPAEGEVRSGTMD</sequence>
<dbReference type="GO" id="GO:0009231">
    <property type="term" value="P:riboflavin biosynthetic process"/>
    <property type="evidence" value="ECO:0007669"/>
    <property type="project" value="InterPro"/>
</dbReference>
<dbReference type="Proteomes" id="UP000321196">
    <property type="component" value="Unassembled WGS sequence"/>
</dbReference>
<dbReference type="Gene3D" id="3.40.430.10">
    <property type="entry name" value="Dihydrofolate Reductase, subunit A"/>
    <property type="match status" value="1"/>
</dbReference>
<evidence type="ECO:0000259" key="1">
    <source>
        <dbReference type="Pfam" id="PF01872"/>
    </source>
</evidence>
<protein>
    <submittedName>
        <fullName evidence="2">Deaminase</fullName>
    </submittedName>
</protein>
<gene>
    <name evidence="2" type="ORF">FVP60_10525</name>
</gene>
<dbReference type="Pfam" id="PF01872">
    <property type="entry name" value="RibD_C"/>
    <property type="match status" value="1"/>
</dbReference>
<dbReference type="AlphaFoldDB" id="A0A5C8HMX0"/>
<proteinExistence type="predicted"/>
<evidence type="ECO:0000313" key="2">
    <source>
        <dbReference type="EMBL" id="TXK04177.1"/>
    </source>
</evidence>
<feature type="domain" description="Bacterial bifunctional deaminase-reductase C-terminal" evidence="1">
    <location>
        <begin position="11"/>
        <end position="180"/>
    </location>
</feature>
<keyword evidence="3" id="KW-1185">Reference proteome</keyword>
<dbReference type="EMBL" id="VRSW01000003">
    <property type="protein sequence ID" value="TXK04177.1"/>
    <property type="molecule type" value="Genomic_DNA"/>
</dbReference>
<dbReference type="InterPro" id="IPR002734">
    <property type="entry name" value="RibDG_C"/>
</dbReference>
<comment type="caution">
    <text evidence="2">The sequence shown here is derived from an EMBL/GenBank/DDBJ whole genome shotgun (WGS) entry which is preliminary data.</text>
</comment>
<dbReference type="RefSeq" id="WP_147826233.1">
    <property type="nucleotide sequence ID" value="NZ_BAAARG010000003.1"/>
</dbReference>
<dbReference type="GO" id="GO:0008703">
    <property type="term" value="F:5-amino-6-(5-phosphoribosylamino)uracil reductase activity"/>
    <property type="evidence" value="ECO:0007669"/>
    <property type="project" value="InterPro"/>
</dbReference>
<organism evidence="2 3">
    <name type="scientific">Microbacterium mitrae</name>
    <dbReference type="NCBI Taxonomy" id="664640"/>
    <lineage>
        <taxon>Bacteria</taxon>
        <taxon>Bacillati</taxon>
        <taxon>Actinomycetota</taxon>
        <taxon>Actinomycetes</taxon>
        <taxon>Micrococcales</taxon>
        <taxon>Microbacteriaceae</taxon>
        <taxon>Microbacterium</taxon>
    </lineage>
</organism>